<keyword evidence="3" id="KW-1185">Reference proteome</keyword>
<gene>
    <name evidence="2" type="ORF">AWB74_08528</name>
</gene>
<accession>A0A158L511</accession>
<organism evidence="2 3">
    <name type="scientific">Caballeronia arvi</name>
    <dbReference type="NCBI Taxonomy" id="1777135"/>
    <lineage>
        <taxon>Bacteria</taxon>
        <taxon>Pseudomonadati</taxon>
        <taxon>Pseudomonadota</taxon>
        <taxon>Betaproteobacteria</taxon>
        <taxon>Burkholderiales</taxon>
        <taxon>Burkholderiaceae</taxon>
        <taxon>Caballeronia</taxon>
    </lineage>
</organism>
<feature type="compositionally biased region" description="Basic and acidic residues" evidence="1">
    <location>
        <begin position="170"/>
        <end position="179"/>
    </location>
</feature>
<comment type="caution">
    <text evidence="2">The sequence shown here is derived from an EMBL/GenBank/DDBJ whole genome shotgun (WGS) entry which is preliminary data.</text>
</comment>
<evidence type="ECO:0000313" key="3">
    <source>
        <dbReference type="Proteomes" id="UP000055019"/>
    </source>
</evidence>
<evidence type="ECO:0000256" key="1">
    <source>
        <dbReference type="SAM" id="MobiDB-lite"/>
    </source>
</evidence>
<dbReference type="EMBL" id="FCOM02000127">
    <property type="protein sequence ID" value="SAL88365.1"/>
    <property type="molecule type" value="Genomic_DNA"/>
</dbReference>
<dbReference type="Proteomes" id="UP000055019">
    <property type="component" value="Unassembled WGS sequence"/>
</dbReference>
<proteinExistence type="predicted"/>
<evidence type="ECO:0000313" key="2">
    <source>
        <dbReference type="EMBL" id="SAL88365.1"/>
    </source>
</evidence>
<name>A0A158L511_9BURK</name>
<feature type="region of interest" description="Disordered" evidence="1">
    <location>
        <begin position="1"/>
        <end position="26"/>
    </location>
</feature>
<feature type="region of interest" description="Disordered" evidence="1">
    <location>
        <begin position="170"/>
        <end position="192"/>
    </location>
</feature>
<sequence>MSAPLCRRLRPRHQRTGNGQDPRRESSAGSYLFLKGANLLARFARGVLSIARWICRYPDHRLLRGLLELRVGKIGADDFLAALLCRTDGLVFSRISTDSINAVKRIEKPPVRDSYNLQRPEKPSRLAPTVRGIDMEVVSTDRGFGQTLSRWVEDQLWAFSSYMIHASPPARDRWKDSRNRQGPHSMKCSGTRASRTLAVAQERCRNNRRGQYDRRHLCGQVVLNHGGLAAVRALDRIR</sequence>
<dbReference type="AlphaFoldDB" id="A0A158L511"/>
<reference evidence="2" key="1">
    <citation type="submission" date="2016-01" db="EMBL/GenBank/DDBJ databases">
        <authorList>
            <person name="Peeters C."/>
        </authorList>
    </citation>
    <scope>NUCLEOTIDE SEQUENCE [LARGE SCALE GENOMIC DNA]</scope>
    <source>
        <strain evidence="2">LMG 29317</strain>
    </source>
</reference>
<protein>
    <submittedName>
        <fullName evidence="2">Uncharacterized protein</fullName>
    </submittedName>
</protein>